<accession>A0A0R3SB26</accession>
<evidence type="ECO:0000256" key="7">
    <source>
        <dbReference type="RuleBase" id="RU079119"/>
    </source>
</evidence>
<dbReference type="STRING" id="6216.A0A0R3SB26"/>
<protein>
    <recommendedName>
        <fullName evidence="7">Palmitoyltransferase</fullName>
        <ecNumber evidence="7">2.3.1.225</ecNumber>
    </recommendedName>
</protein>
<keyword evidence="5 7" id="KW-0472">Membrane</keyword>
<gene>
    <name evidence="9" type="ORF">HDID_LOCUS1620</name>
</gene>
<feature type="transmembrane region" description="Helical" evidence="7">
    <location>
        <begin position="107"/>
        <end position="129"/>
    </location>
</feature>
<keyword evidence="3 7" id="KW-0812">Transmembrane</keyword>
<reference evidence="11" key="1">
    <citation type="submission" date="2016-04" db="UniProtKB">
        <authorList>
            <consortium name="WormBaseParasite"/>
        </authorList>
    </citation>
    <scope>IDENTIFICATION</scope>
</reference>
<dbReference type="EC" id="2.3.1.225" evidence="7"/>
<name>A0A0R3SB26_HYMDI</name>
<feature type="transmembrane region" description="Helical" evidence="7">
    <location>
        <begin position="197"/>
        <end position="215"/>
    </location>
</feature>
<organism evidence="11">
    <name type="scientific">Hymenolepis diminuta</name>
    <name type="common">Rat tapeworm</name>
    <dbReference type="NCBI Taxonomy" id="6216"/>
    <lineage>
        <taxon>Eukaryota</taxon>
        <taxon>Metazoa</taxon>
        <taxon>Spiralia</taxon>
        <taxon>Lophotrochozoa</taxon>
        <taxon>Platyhelminthes</taxon>
        <taxon>Cestoda</taxon>
        <taxon>Eucestoda</taxon>
        <taxon>Cyclophyllidea</taxon>
        <taxon>Hymenolepididae</taxon>
        <taxon>Hymenolepis</taxon>
    </lineage>
</organism>
<dbReference type="PANTHER" id="PTHR12246">
    <property type="entry name" value="PALMITOYLTRANSFERASE ZDHHC16"/>
    <property type="match status" value="1"/>
</dbReference>
<feature type="domain" description="Palmitoyltransferase DHHC" evidence="8">
    <location>
        <begin position="152"/>
        <end position="306"/>
    </location>
</feature>
<evidence type="ECO:0000256" key="1">
    <source>
        <dbReference type="ARBA" id="ARBA00004141"/>
    </source>
</evidence>
<dbReference type="Pfam" id="PF01529">
    <property type="entry name" value="DHHC"/>
    <property type="match status" value="1"/>
</dbReference>
<dbReference type="Proteomes" id="UP000274504">
    <property type="component" value="Unassembled WGS sequence"/>
</dbReference>
<feature type="transmembrane region" description="Helical" evidence="7">
    <location>
        <begin position="70"/>
        <end position="95"/>
    </location>
</feature>
<sequence>MLKLLSLIARAFIWNEVSFPAPTSKRRGLLWFLSCLLQLFINFVSLIYWRIFVFRILHLSNKQHRALGRFLVVFVVFGIGSVVLSLYLCLLPLRLKRWRDSGQSSELTFLLIHAFLGHILLVNIAVHFFSGALISPGIVDPIAPLSPDIPWTMCSRCQRPRPLRAHHCGVCGVCVLRMDHHCPWLNNCVGLRTHRHFYLFLLHLSHGIVYLYVAGYSDYIEHMRNVCSDTNPVSCPLALAEYSYNSTSWRYSSVLADYNSVNCMAHSFVGALYRVAALVFLFTMGLLLWHGRLITRGETSVERVQNSRIAYNLRHRYNRIHRNLFDFGPRANWFRFLGLETPRSHYGRKELWRRFLLYVILPFSCQPYDGDGMVYETCEPDLEKALRDLKELN</sequence>
<feature type="transmembrane region" description="Helical" evidence="7">
    <location>
        <begin position="30"/>
        <end position="49"/>
    </location>
</feature>
<proteinExistence type="inferred from homology"/>
<comment type="catalytic activity">
    <reaction evidence="7">
        <text>L-cysteinyl-[protein] + hexadecanoyl-CoA = S-hexadecanoyl-L-cysteinyl-[protein] + CoA</text>
        <dbReference type="Rhea" id="RHEA:36683"/>
        <dbReference type="Rhea" id="RHEA-COMP:10131"/>
        <dbReference type="Rhea" id="RHEA-COMP:11032"/>
        <dbReference type="ChEBI" id="CHEBI:29950"/>
        <dbReference type="ChEBI" id="CHEBI:57287"/>
        <dbReference type="ChEBI" id="CHEBI:57379"/>
        <dbReference type="ChEBI" id="CHEBI:74151"/>
        <dbReference type="EC" id="2.3.1.225"/>
    </reaction>
</comment>
<dbReference type="InterPro" id="IPR001594">
    <property type="entry name" value="Palmitoyltrfase_DHHC"/>
</dbReference>
<dbReference type="GO" id="GO:0016020">
    <property type="term" value="C:membrane"/>
    <property type="evidence" value="ECO:0007669"/>
    <property type="project" value="UniProtKB-SubCell"/>
</dbReference>
<keyword evidence="4 7" id="KW-1133">Transmembrane helix</keyword>
<feature type="transmembrane region" description="Helical" evidence="7">
    <location>
        <begin position="271"/>
        <end position="289"/>
    </location>
</feature>
<evidence type="ECO:0000256" key="2">
    <source>
        <dbReference type="ARBA" id="ARBA00022679"/>
    </source>
</evidence>
<dbReference type="EMBL" id="UYSG01000315">
    <property type="protein sequence ID" value="VDL19081.1"/>
    <property type="molecule type" value="Genomic_DNA"/>
</dbReference>
<comment type="domain">
    <text evidence="7">The DHHC domain is required for palmitoyltransferase activity.</text>
</comment>
<evidence type="ECO:0000313" key="11">
    <source>
        <dbReference type="WBParaSite" id="HDID_0000161901-mRNA-1"/>
    </source>
</evidence>
<evidence type="ECO:0000256" key="3">
    <source>
        <dbReference type="ARBA" id="ARBA00022692"/>
    </source>
</evidence>
<dbReference type="AlphaFoldDB" id="A0A0R3SB26"/>
<keyword evidence="6 7" id="KW-0012">Acyltransferase</keyword>
<reference evidence="9 10" key="2">
    <citation type="submission" date="2018-11" db="EMBL/GenBank/DDBJ databases">
        <authorList>
            <consortium name="Pathogen Informatics"/>
        </authorList>
    </citation>
    <scope>NUCLEOTIDE SEQUENCE [LARGE SCALE GENOMIC DNA]</scope>
</reference>
<comment type="subcellular location">
    <subcellularLocation>
        <location evidence="1">Membrane</location>
        <topology evidence="1">Multi-pass membrane protein</topology>
    </subcellularLocation>
</comment>
<evidence type="ECO:0000256" key="6">
    <source>
        <dbReference type="ARBA" id="ARBA00023315"/>
    </source>
</evidence>
<dbReference type="WBParaSite" id="HDID_0000161901-mRNA-1">
    <property type="protein sequence ID" value="HDID_0000161901-mRNA-1"/>
    <property type="gene ID" value="HDID_0000161901"/>
</dbReference>
<evidence type="ECO:0000256" key="4">
    <source>
        <dbReference type="ARBA" id="ARBA00022989"/>
    </source>
</evidence>
<keyword evidence="2 7" id="KW-0808">Transferase</keyword>
<comment type="similarity">
    <text evidence="7">Belongs to the DHHC palmitoyltransferase family.</text>
</comment>
<dbReference type="OrthoDB" id="331948at2759"/>
<evidence type="ECO:0000313" key="10">
    <source>
        <dbReference type="Proteomes" id="UP000274504"/>
    </source>
</evidence>
<dbReference type="InterPro" id="IPR039859">
    <property type="entry name" value="PFA4/ZDH16/20/ERF2-like"/>
</dbReference>
<dbReference type="GO" id="GO:0019706">
    <property type="term" value="F:protein-cysteine S-palmitoyltransferase activity"/>
    <property type="evidence" value="ECO:0007669"/>
    <property type="project" value="UniProtKB-EC"/>
</dbReference>
<evidence type="ECO:0000256" key="5">
    <source>
        <dbReference type="ARBA" id="ARBA00023136"/>
    </source>
</evidence>
<dbReference type="PROSITE" id="PS50216">
    <property type="entry name" value="DHHC"/>
    <property type="match status" value="1"/>
</dbReference>
<evidence type="ECO:0000313" key="9">
    <source>
        <dbReference type="EMBL" id="VDL19081.1"/>
    </source>
</evidence>
<evidence type="ECO:0000259" key="8">
    <source>
        <dbReference type="Pfam" id="PF01529"/>
    </source>
</evidence>